<name>A0A4S2KNC6_OPIFE</name>
<organism evidence="1 2">
    <name type="scientific">Opisthorchis felineus</name>
    <dbReference type="NCBI Taxonomy" id="147828"/>
    <lineage>
        <taxon>Eukaryota</taxon>
        <taxon>Metazoa</taxon>
        <taxon>Spiralia</taxon>
        <taxon>Lophotrochozoa</taxon>
        <taxon>Platyhelminthes</taxon>
        <taxon>Trematoda</taxon>
        <taxon>Digenea</taxon>
        <taxon>Opisthorchiida</taxon>
        <taxon>Opisthorchiata</taxon>
        <taxon>Opisthorchiidae</taxon>
        <taxon>Opisthorchis</taxon>
    </lineage>
</organism>
<keyword evidence="2" id="KW-1185">Reference proteome</keyword>
<feature type="non-terminal residue" evidence="1">
    <location>
        <position position="49"/>
    </location>
</feature>
<evidence type="ECO:0000313" key="2">
    <source>
        <dbReference type="Proteomes" id="UP000308267"/>
    </source>
</evidence>
<sequence>RFVAARGNIVGKRTGHRPLTNHGAEGAAARKLFGTDADPEEIEYTKNIG</sequence>
<feature type="non-terminal residue" evidence="1">
    <location>
        <position position="1"/>
    </location>
</feature>
<proteinExistence type="predicted"/>
<evidence type="ECO:0000313" key="1">
    <source>
        <dbReference type="EMBL" id="TGZ49407.1"/>
    </source>
</evidence>
<protein>
    <submittedName>
        <fullName evidence="1">Uncharacterized protein</fullName>
    </submittedName>
</protein>
<dbReference type="EMBL" id="SJOL01011143">
    <property type="protein sequence ID" value="TGZ49407.1"/>
    <property type="molecule type" value="Genomic_DNA"/>
</dbReference>
<reference evidence="1 2" key="1">
    <citation type="journal article" date="2019" name="BMC Genomics">
        <title>New insights from Opisthorchis felineus genome: update on genomics of the epidemiologically important liver flukes.</title>
        <authorList>
            <person name="Ershov N.I."/>
            <person name="Mordvinov V.A."/>
            <person name="Prokhortchouk E.B."/>
            <person name="Pakharukova M.Y."/>
            <person name="Gunbin K.V."/>
            <person name="Ustyantsev K."/>
            <person name="Genaev M.A."/>
            <person name="Blinov A.G."/>
            <person name="Mazur A."/>
            <person name="Boulygina E."/>
            <person name="Tsygankova S."/>
            <person name="Khrameeva E."/>
            <person name="Chekanov N."/>
            <person name="Fan G."/>
            <person name="Xiao A."/>
            <person name="Zhang H."/>
            <person name="Xu X."/>
            <person name="Yang H."/>
            <person name="Solovyev V."/>
            <person name="Lee S.M."/>
            <person name="Liu X."/>
            <person name="Afonnikov D.A."/>
            <person name="Skryabin K.G."/>
        </authorList>
    </citation>
    <scope>NUCLEOTIDE SEQUENCE [LARGE SCALE GENOMIC DNA]</scope>
    <source>
        <strain evidence="1">AK-0245</strain>
        <tissue evidence="1">Whole organism</tissue>
    </source>
</reference>
<dbReference type="Proteomes" id="UP000308267">
    <property type="component" value="Unassembled WGS sequence"/>
</dbReference>
<gene>
    <name evidence="1" type="ORF">CRM22_010914</name>
</gene>
<comment type="caution">
    <text evidence="1">The sequence shown here is derived from an EMBL/GenBank/DDBJ whole genome shotgun (WGS) entry which is preliminary data.</text>
</comment>
<accession>A0A4S2KNC6</accession>
<dbReference type="AlphaFoldDB" id="A0A4S2KNC6"/>